<dbReference type="AlphaFoldDB" id="A0A1D1W2T3"/>
<keyword evidence="1" id="KW-0812">Transmembrane</keyword>
<keyword evidence="1" id="KW-1133">Transmembrane helix</keyword>
<sequence>MYYSLRRHPRYTLVASKSHRFQQIILFVFLSSALVVLFCCAATFLARRFYPLYFALVCRVVVFCIFKVLNVSAGHRCTRHCAQHHPLVSVSVCFVLYFLYYGC</sequence>
<evidence type="ECO:0000313" key="2">
    <source>
        <dbReference type="EMBL" id="GAV07835.1"/>
    </source>
</evidence>
<dbReference type="Proteomes" id="UP000186922">
    <property type="component" value="Unassembled WGS sequence"/>
</dbReference>
<feature type="transmembrane region" description="Helical" evidence="1">
    <location>
        <begin position="85"/>
        <end position="102"/>
    </location>
</feature>
<comment type="caution">
    <text evidence="2">The sequence shown here is derived from an EMBL/GenBank/DDBJ whole genome shotgun (WGS) entry which is preliminary data.</text>
</comment>
<gene>
    <name evidence="2" type="primary">RvY_17623-1</name>
    <name evidence="2" type="synonym">RvY_17623.1</name>
    <name evidence="2" type="ORF">RvY_17623</name>
</gene>
<organism evidence="2 3">
    <name type="scientific">Ramazzottius varieornatus</name>
    <name type="common">Water bear</name>
    <name type="synonym">Tardigrade</name>
    <dbReference type="NCBI Taxonomy" id="947166"/>
    <lineage>
        <taxon>Eukaryota</taxon>
        <taxon>Metazoa</taxon>
        <taxon>Ecdysozoa</taxon>
        <taxon>Tardigrada</taxon>
        <taxon>Eutardigrada</taxon>
        <taxon>Parachela</taxon>
        <taxon>Hypsibioidea</taxon>
        <taxon>Ramazzottiidae</taxon>
        <taxon>Ramazzottius</taxon>
    </lineage>
</organism>
<reference evidence="2 3" key="1">
    <citation type="journal article" date="2016" name="Nat. Commun.">
        <title>Extremotolerant tardigrade genome and improved radiotolerance of human cultured cells by tardigrade-unique protein.</title>
        <authorList>
            <person name="Hashimoto T."/>
            <person name="Horikawa D.D."/>
            <person name="Saito Y."/>
            <person name="Kuwahara H."/>
            <person name="Kozuka-Hata H."/>
            <person name="Shin-I T."/>
            <person name="Minakuchi Y."/>
            <person name="Ohishi K."/>
            <person name="Motoyama A."/>
            <person name="Aizu T."/>
            <person name="Enomoto A."/>
            <person name="Kondo K."/>
            <person name="Tanaka S."/>
            <person name="Hara Y."/>
            <person name="Koshikawa S."/>
            <person name="Sagara H."/>
            <person name="Miura T."/>
            <person name="Yokobori S."/>
            <person name="Miyagawa K."/>
            <person name="Suzuki Y."/>
            <person name="Kubo T."/>
            <person name="Oyama M."/>
            <person name="Kohara Y."/>
            <person name="Fujiyama A."/>
            <person name="Arakawa K."/>
            <person name="Katayama T."/>
            <person name="Toyoda A."/>
            <person name="Kunieda T."/>
        </authorList>
    </citation>
    <scope>NUCLEOTIDE SEQUENCE [LARGE SCALE GENOMIC DNA]</scope>
    <source>
        <strain evidence="2 3">YOKOZUNA-1</strain>
    </source>
</reference>
<dbReference type="EMBL" id="BDGG01000016">
    <property type="protein sequence ID" value="GAV07835.1"/>
    <property type="molecule type" value="Genomic_DNA"/>
</dbReference>
<accession>A0A1D1W2T3</accession>
<keyword evidence="1" id="KW-0472">Membrane</keyword>
<feature type="transmembrane region" description="Helical" evidence="1">
    <location>
        <begin position="21"/>
        <end position="46"/>
    </location>
</feature>
<feature type="transmembrane region" description="Helical" evidence="1">
    <location>
        <begin position="52"/>
        <end position="73"/>
    </location>
</feature>
<protein>
    <submittedName>
        <fullName evidence="2">Uncharacterized protein</fullName>
    </submittedName>
</protein>
<keyword evidence="3" id="KW-1185">Reference proteome</keyword>
<evidence type="ECO:0000313" key="3">
    <source>
        <dbReference type="Proteomes" id="UP000186922"/>
    </source>
</evidence>
<proteinExistence type="predicted"/>
<evidence type="ECO:0000256" key="1">
    <source>
        <dbReference type="SAM" id="Phobius"/>
    </source>
</evidence>
<name>A0A1D1W2T3_RAMVA</name>